<proteinExistence type="predicted"/>
<name>A0A914I797_GLORO</name>
<dbReference type="AlphaFoldDB" id="A0A914I797"/>
<dbReference type="WBParaSite" id="Gr19_v10_g7564.t1">
    <property type="protein sequence ID" value="Gr19_v10_g7564.t1"/>
    <property type="gene ID" value="Gr19_v10_g7564"/>
</dbReference>
<sequence length="92" mass="10469">MMRISFPIFFLLILGCLLAIMPNFSSSTRPNHHHKIALVRRDGDYDQLLSEFRSKGSRMRFGKRTMGPLPEAVAPPLIDVADMESDSNIYDD</sequence>
<accession>A0A914I797</accession>
<keyword evidence="1" id="KW-0732">Signal</keyword>
<protein>
    <submittedName>
        <fullName evidence="3">Uncharacterized protein</fullName>
    </submittedName>
</protein>
<dbReference type="PROSITE" id="PS51257">
    <property type="entry name" value="PROKAR_LIPOPROTEIN"/>
    <property type="match status" value="1"/>
</dbReference>
<evidence type="ECO:0000313" key="2">
    <source>
        <dbReference type="Proteomes" id="UP000887572"/>
    </source>
</evidence>
<feature type="signal peptide" evidence="1">
    <location>
        <begin position="1"/>
        <end position="27"/>
    </location>
</feature>
<evidence type="ECO:0000256" key="1">
    <source>
        <dbReference type="SAM" id="SignalP"/>
    </source>
</evidence>
<organism evidence="2 3">
    <name type="scientific">Globodera rostochiensis</name>
    <name type="common">Golden nematode worm</name>
    <name type="synonym">Heterodera rostochiensis</name>
    <dbReference type="NCBI Taxonomy" id="31243"/>
    <lineage>
        <taxon>Eukaryota</taxon>
        <taxon>Metazoa</taxon>
        <taxon>Ecdysozoa</taxon>
        <taxon>Nematoda</taxon>
        <taxon>Chromadorea</taxon>
        <taxon>Rhabditida</taxon>
        <taxon>Tylenchina</taxon>
        <taxon>Tylenchomorpha</taxon>
        <taxon>Tylenchoidea</taxon>
        <taxon>Heteroderidae</taxon>
        <taxon>Heteroderinae</taxon>
        <taxon>Globodera</taxon>
    </lineage>
</organism>
<dbReference type="Proteomes" id="UP000887572">
    <property type="component" value="Unplaced"/>
</dbReference>
<feature type="chain" id="PRO_5037587351" evidence="1">
    <location>
        <begin position="28"/>
        <end position="92"/>
    </location>
</feature>
<keyword evidence="2" id="KW-1185">Reference proteome</keyword>
<evidence type="ECO:0000313" key="3">
    <source>
        <dbReference type="WBParaSite" id="Gr19_v10_g7564.t1"/>
    </source>
</evidence>
<reference evidence="3" key="1">
    <citation type="submission" date="2022-11" db="UniProtKB">
        <authorList>
            <consortium name="WormBaseParasite"/>
        </authorList>
    </citation>
    <scope>IDENTIFICATION</scope>
</reference>